<dbReference type="CDD" id="cd00093">
    <property type="entry name" value="HTH_XRE"/>
    <property type="match status" value="1"/>
</dbReference>
<reference evidence="3" key="2">
    <citation type="submission" date="2021-06" db="EMBL/GenBank/DDBJ databases">
        <authorList>
            <consortium name="NCBI Pathogen Detection Project"/>
        </authorList>
    </citation>
    <scope>NUCLEOTIDE SEQUENCE</scope>
    <source>
        <strain evidence="3">Clostridioides</strain>
    </source>
</reference>
<dbReference type="GO" id="GO:0003677">
    <property type="term" value="F:DNA binding"/>
    <property type="evidence" value="ECO:0007669"/>
    <property type="project" value="UniProtKB-KW"/>
</dbReference>
<dbReference type="SUPFAM" id="SSF47413">
    <property type="entry name" value="lambda repressor-like DNA-binding domains"/>
    <property type="match status" value="1"/>
</dbReference>
<comment type="caution">
    <text evidence="3">The sequence shown here is derived from an EMBL/GenBank/DDBJ whole genome shotgun (WGS) entry which is preliminary data.</text>
</comment>
<evidence type="ECO:0000313" key="4">
    <source>
        <dbReference type="Proteomes" id="UP000879542"/>
    </source>
</evidence>
<dbReference type="InterPro" id="IPR001387">
    <property type="entry name" value="Cro/C1-type_HTH"/>
</dbReference>
<dbReference type="InterPro" id="IPR010982">
    <property type="entry name" value="Lambda_DNA-bd_dom_sf"/>
</dbReference>
<evidence type="ECO:0000256" key="1">
    <source>
        <dbReference type="ARBA" id="ARBA00023125"/>
    </source>
</evidence>
<dbReference type="Gene3D" id="1.10.260.40">
    <property type="entry name" value="lambda repressor-like DNA-binding domains"/>
    <property type="match status" value="1"/>
</dbReference>
<dbReference type="PROSITE" id="PS50943">
    <property type="entry name" value="HTH_CROC1"/>
    <property type="match status" value="1"/>
</dbReference>
<gene>
    <name evidence="3" type="ORF">KRQ00_002607</name>
</gene>
<dbReference type="PANTHER" id="PTHR46558:SF11">
    <property type="entry name" value="HTH-TYPE TRANSCRIPTIONAL REGULATOR XRE"/>
    <property type="match status" value="1"/>
</dbReference>
<sequence>MLNVTKVAISNWESGRRFPSQNILISIADYFNISLDFLLCRTNIKQNFFHDEYNQENLEKIMLLFNELSFDSQEIILKTTTAFLEKENNTSK</sequence>
<keyword evidence="1" id="KW-0238">DNA-binding</keyword>
<dbReference type="EMBL" id="DAEQIJ010000013">
    <property type="protein sequence ID" value="HBH2620826.1"/>
    <property type="molecule type" value="Genomic_DNA"/>
</dbReference>
<dbReference type="RefSeq" id="WP_131004922.1">
    <property type="nucleotide sequence ID" value="NZ_BIOA01000009.1"/>
</dbReference>
<reference evidence="3" key="1">
    <citation type="journal article" date="2018" name="Genome Biol.">
        <title>SKESA: strategic k-mer extension for scrupulous assemblies.</title>
        <authorList>
            <person name="Souvorov A."/>
            <person name="Agarwala R."/>
            <person name="Lipman D.J."/>
        </authorList>
    </citation>
    <scope>NUCLEOTIDE SEQUENCE</scope>
    <source>
        <strain evidence="3">Clostridioides</strain>
    </source>
</reference>
<dbReference type="AlphaFoldDB" id="A0A9P3YR78"/>
<organism evidence="3 4">
    <name type="scientific">Clostridioides difficile</name>
    <name type="common">Peptoclostridium difficile</name>
    <dbReference type="NCBI Taxonomy" id="1496"/>
    <lineage>
        <taxon>Bacteria</taxon>
        <taxon>Bacillati</taxon>
        <taxon>Bacillota</taxon>
        <taxon>Clostridia</taxon>
        <taxon>Peptostreptococcales</taxon>
        <taxon>Peptostreptococcaceae</taxon>
        <taxon>Clostridioides</taxon>
    </lineage>
</organism>
<dbReference type="Pfam" id="PF01381">
    <property type="entry name" value="HTH_3"/>
    <property type="match status" value="1"/>
</dbReference>
<feature type="domain" description="HTH cro/C1-type" evidence="2">
    <location>
        <begin position="1"/>
        <end position="38"/>
    </location>
</feature>
<evidence type="ECO:0000259" key="2">
    <source>
        <dbReference type="PROSITE" id="PS50943"/>
    </source>
</evidence>
<dbReference type="PANTHER" id="PTHR46558">
    <property type="entry name" value="TRACRIPTIONAL REGULATORY PROTEIN-RELATED-RELATED"/>
    <property type="match status" value="1"/>
</dbReference>
<protein>
    <submittedName>
        <fullName evidence="3">Helix-turn-helix transcriptional regulator</fullName>
    </submittedName>
</protein>
<dbReference type="Proteomes" id="UP000879542">
    <property type="component" value="Unassembled WGS sequence"/>
</dbReference>
<evidence type="ECO:0000313" key="3">
    <source>
        <dbReference type="EMBL" id="HBH2620826.1"/>
    </source>
</evidence>
<name>A0A9P3YR78_CLODI</name>
<accession>A0A9P3YR78</accession>
<proteinExistence type="predicted"/>